<proteinExistence type="predicted"/>
<sequence length="416" mass="48175">MKILWLSHLIPYPPKGGVLQRSYNLIKELSKDNEVDLVAFNQVNLLKHIYPSMSEAIKDATQELSKYCKAIHFFDIPCDTTSYGKKLLAFKSIFTFDPYTVNWLKSKEMEQFIQKLSLSHKYDLIHFDTLSLIPYKKYFSSDVCILDHHNIESHMMFRRASTETHFLKKIYFHQEALKLQRYEKKYCPKFNLHITCSHLDSKRLQEIISEKNVVDIPNGVDVDYFKPDPTVTKTPCSLIFTGGLDWYPNKKAILFFIREVWPTLRKKVTNITVNIIGKNPPEELINLSKNDTRIQLHGFVNDIRDYMNTAQVYVCPIDDGGGTKLKILDALAMSKSIVSNPIACEGIDVTNSKDVLFAEMPDEYVDKIMYLFSNPSESERIGQNSRKLIESKYSYDIIGGDFRKLYKDLLTNSNKP</sequence>
<protein>
    <submittedName>
        <fullName evidence="1">FIG137776: Glycosyltransferase</fullName>
    </submittedName>
</protein>
<dbReference type="EMBL" id="UOFT01000028">
    <property type="protein sequence ID" value="VAW92737.1"/>
    <property type="molecule type" value="Genomic_DNA"/>
</dbReference>
<organism evidence="1">
    <name type="scientific">hydrothermal vent metagenome</name>
    <dbReference type="NCBI Taxonomy" id="652676"/>
    <lineage>
        <taxon>unclassified sequences</taxon>
        <taxon>metagenomes</taxon>
        <taxon>ecological metagenomes</taxon>
    </lineage>
</organism>
<name>A0A3B0ZZF2_9ZZZZ</name>
<keyword evidence="1" id="KW-0808">Transferase</keyword>
<dbReference type="Pfam" id="PF13692">
    <property type="entry name" value="Glyco_trans_1_4"/>
    <property type="match status" value="1"/>
</dbReference>
<dbReference type="AlphaFoldDB" id="A0A3B0ZZF2"/>
<accession>A0A3B0ZZF2</accession>
<dbReference type="Gene3D" id="3.40.50.2000">
    <property type="entry name" value="Glycogen Phosphorylase B"/>
    <property type="match status" value="2"/>
</dbReference>
<dbReference type="PANTHER" id="PTHR12526">
    <property type="entry name" value="GLYCOSYLTRANSFERASE"/>
    <property type="match status" value="1"/>
</dbReference>
<dbReference type="PANTHER" id="PTHR12526:SF630">
    <property type="entry name" value="GLYCOSYLTRANSFERASE"/>
    <property type="match status" value="1"/>
</dbReference>
<dbReference type="SUPFAM" id="SSF53756">
    <property type="entry name" value="UDP-Glycosyltransferase/glycogen phosphorylase"/>
    <property type="match status" value="1"/>
</dbReference>
<gene>
    <name evidence="1" type="ORF">MNBD_GAMMA23-328</name>
</gene>
<dbReference type="CDD" id="cd03801">
    <property type="entry name" value="GT4_PimA-like"/>
    <property type="match status" value="1"/>
</dbReference>
<dbReference type="GO" id="GO:0016740">
    <property type="term" value="F:transferase activity"/>
    <property type="evidence" value="ECO:0007669"/>
    <property type="project" value="UniProtKB-KW"/>
</dbReference>
<evidence type="ECO:0000313" key="1">
    <source>
        <dbReference type="EMBL" id="VAW92737.1"/>
    </source>
</evidence>
<reference evidence="1" key="1">
    <citation type="submission" date="2018-06" db="EMBL/GenBank/DDBJ databases">
        <authorList>
            <person name="Zhirakovskaya E."/>
        </authorList>
    </citation>
    <scope>NUCLEOTIDE SEQUENCE</scope>
</reference>